<dbReference type="GO" id="GO:0006269">
    <property type="term" value="P:DNA replication, synthesis of primer"/>
    <property type="evidence" value="ECO:0007669"/>
    <property type="project" value="UniProtKB-KW"/>
</dbReference>
<evidence type="ECO:0000256" key="2">
    <source>
        <dbReference type="ARBA" id="ARBA00022478"/>
    </source>
</evidence>
<keyword evidence="8" id="KW-0862">Zinc</keyword>
<evidence type="ECO:0000256" key="3">
    <source>
        <dbReference type="ARBA" id="ARBA00022515"/>
    </source>
</evidence>
<dbReference type="GO" id="GO:0003899">
    <property type="term" value="F:DNA-directed RNA polymerase activity"/>
    <property type="evidence" value="ECO:0007669"/>
    <property type="project" value="InterPro"/>
</dbReference>
<dbReference type="GO" id="GO:0046872">
    <property type="term" value="F:metal ion binding"/>
    <property type="evidence" value="ECO:0007669"/>
    <property type="project" value="UniProtKB-KW"/>
</dbReference>
<keyword evidence="7" id="KW-0479">Metal-binding</keyword>
<evidence type="ECO:0000256" key="6">
    <source>
        <dbReference type="ARBA" id="ARBA00022705"/>
    </source>
</evidence>
<dbReference type="InterPro" id="IPR002755">
    <property type="entry name" value="DNA_primase_S"/>
</dbReference>
<dbReference type="NCBIfam" id="TIGR00335">
    <property type="entry name" value="primase_sml"/>
    <property type="match status" value="1"/>
</dbReference>
<keyword evidence="4 10" id="KW-0808">Transferase</keyword>
<proteinExistence type="inferred from homology"/>
<dbReference type="Proteomes" id="UP001215151">
    <property type="component" value="Unassembled WGS sequence"/>
</dbReference>
<sequence length="418" mass="48432">MANNNDEPTTPDVMLAFYRRLYPFKSIFTWLNHEHAPTKLFTHREFAFTLQGDVYLRYNSFANADELKKQVCTLNPTRFEIGPVYSARPRDKKTVRPAAFSPQLRELVFDIDMTDYDPIRTCCSGADICRRCWGFIAVAVRVLDRALRDQFGYKHLLWVYSGRRGIHLWISDREALELTDEQRRALVGWLTVIQGGKEMHKKVNVRIGSKALPPSLVSAYKMLEPVFHDLVLADQECFAAEKGWEALLHLIPDRDTVEELREKWESRPKQSSEDRWQDFEDAIASKRNKGKGNLQASLIAAKEDIVLQYTYPRLDAEVSKHRNHLLKAPFCVHPKTGRVCVPVDPRTIDKFNPERVPTVAQLLRELDRLALPESGAVGEHHSDWERTSLKPYVDMLDKHVMGLMEETRKMKQKTDLTW</sequence>
<keyword evidence="5" id="KW-0548">Nucleotidyltransferase</keyword>
<evidence type="ECO:0000256" key="9">
    <source>
        <dbReference type="ARBA" id="ARBA00023163"/>
    </source>
</evidence>
<keyword evidence="2 10" id="KW-0240">DNA-directed RNA polymerase</keyword>
<evidence type="ECO:0000256" key="4">
    <source>
        <dbReference type="ARBA" id="ARBA00022679"/>
    </source>
</evidence>
<name>A0AAD7TSV2_9APHY</name>
<evidence type="ECO:0000256" key="7">
    <source>
        <dbReference type="ARBA" id="ARBA00022723"/>
    </source>
</evidence>
<dbReference type="FunFam" id="3.90.920.10:FF:000003">
    <property type="entry name" value="DNA primase"/>
    <property type="match status" value="1"/>
</dbReference>
<evidence type="ECO:0000256" key="10">
    <source>
        <dbReference type="RuleBase" id="RU003514"/>
    </source>
</evidence>
<keyword evidence="6 10" id="KW-0235">DNA replication</keyword>
<accession>A0AAD7TSV2</accession>
<keyword evidence="3 10" id="KW-0639">Primosome</keyword>
<evidence type="ECO:0000313" key="11">
    <source>
        <dbReference type="EMBL" id="KAJ8481184.1"/>
    </source>
</evidence>
<evidence type="ECO:0000313" key="12">
    <source>
        <dbReference type="Proteomes" id="UP001215151"/>
    </source>
</evidence>
<keyword evidence="9" id="KW-0804">Transcription</keyword>
<dbReference type="PANTHER" id="PTHR10536">
    <property type="entry name" value="DNA PRIMASE SMALL SUBUNIT"/>
    <property type="match status" value="1"/>
</dbReference>
<dbReference type="CDD" id="cd04860">
    <property type="entry name" value="AE_Prim_S"/>
    <property type="match status" value="1"/>
</dbReference>
<comment type="caution">
    <text evidence="11">The sequence shown here is derived from an EMBL/GenBank/DDBJ whole genome shotgun (WGS) entry which is preliminary data.</text>
</comment>
<dbReference type="EC" id="2.7.7.-" evidence="10"/>
<dbReference type="Pfam" id="PF01896">
    <property type="entry name" value="DNA_primase_S"/>
    <property type="match status" value="1"/>
</dbReference>
<dbReference type="AlphaFoldDB" id="A0AAD7TSV2"/>
<dbReference type="InterPro" id="IPR014052">
    <property type="entry name" value="DNA_primase_ssu_euk/arc"/>
</dbReference>
<dbReference type="Gene3D" id="3.90.920.10">
    <property type="entry name" value="DNA primase, PRIM domain"/>
    <property type="match status" value="1"/>
</dbReference>
<keyword evidence="12" id="KW-1185">Reference proteome</keyword>
<dbReference type="EMBL" id="JAPEVG010000143">
    <property type="protein sequence ID" value="KAJ8481184.1"/>
    <property type="molecule type" value="Genomic_DNA"/>
</dbReference>
<protein>
    <recommendedName>
        <fullName evidence="10">DNA primase</fullName>
        <ecNumber evidence="10">2.7.7.-</ecNumber>
    </recommendedName>
</protein>
<evidence type="ECO:0000256" key="5">
    <source>
        <dbReference type="ARBA" id="ARBA00022695"/>
    </source>
</evidence>
<organism evidence="11 12">
    <name type="scientific">Trametes cubensis</name>
    <dbReference type="NCBI Taxonomy" id="1111947"/>
    <lineage>
        <taxon>Eukaryota</taxon>
        <taxon>Fungi</taxon>
        <taxon>Dikarya</taxon>
        <taxon>Basidiomycota</taxon>
        <taxon>Agaricomycotina</taxon>
        <taxon>Agaricomycetes</taxon>
        <taxon>Polyporales</taxon>
        <taxon>Polyporaceae</taxon>
        <taxon>Trametes</taxon>
    </lineage>
</organism>
<evidence type="ECO:0000256" key="8">
    <source>
        <dbReference type="ARBA" id="ARBA00022833"/>
    </source>
</evidence>
<dbReference type="SUPFAM" id="SSF56747">
    <property type="entry name" value="Prim-pol domain"/>
    <property type="match status" value="1"/>
</dbReference>
<gene>
    <name evidence="11" type="ORF">ONZ51_g6163</name>
</gene>
<reference evidence="11" key="1">
    <citation type="submission" date="2022-11" db="EMBL/GenBank/DDBJ databases">
        <title>Genome Sequence of Cubamyces cubensis.</title>
        <authorList>
            <person name="Buettner E."/>
        </authorList>
    </citation>
    <scope>NUCLEOTIDE SEQUENCE</scope>
    <source>
        <strain evidence="11">MPL-01</strain>
    </source>
</reference>
<comment type="similarity">
    <text evidence="1 10">Belongs to the eukaryotic-type primase small subunit family.</text>
</comment>
<evidence type="ECO:0000256" key="1">
    <source>
        <dbReference type="ARBA" id="ARBA00009762"/>
    </source>
</evidence>
<dbReference type="GO" id="GO:0005658">
    <property type="term" value="C:alpha DNA polymerase:primase complex"/>
    <property type="evidence" value="ECO:0007669"/>
    <property type="project" value="UniProtKB-ARBA"/>
</dbReference>